<protein>
    <recommendedName>
        <fullName evidence="4">Putative zinc-finger domain-containing protein</fullName>
    </recommendedName>
</protein>
<reference evidence="5 6" key="2">
    <citation type="journal article" date="2011" name="J. Antibiot.">
        <title>Furaquinocins I and J: novel polyketide isoprenoid hybrid compounds from Streptomyces reveromyceticus SN-593.</title>
        <authorList>
            <person name="Panthee S."/>
            <person name="Takahashi S."/>
            <person name="Takagi H."/>
            <person name="Nogawa T."/>
            <person name="Oowada E."/>
            <person name="Uramoto M."/>
            <person name="Osada H."/>
        </authorList>
    </citation>
    <scope>NUCLEOTIDE SEQUENCE [LARGE SCALE GENOMIC DNA]</scope>
    <source>
        <strain evidence="5 6">SN-593</strain>
    </source>
</reference>
<reference evidence="5 6" key="3">
    <citation type="journal article" date="2011" name="Nat. Chem. Biol.">
        <title>Reveromycin A biosynthesis uses RevG and RevJ for stereospecific spiroacetal formation.</title>
        <authorList>
            <person name="Takahashi S."/>
            <person name="Toyoda A."/>
            <person name="Sekiyama Y."/>
            <person name="Takagi H."/>
            <person name="Nogawa T."/>
            <person name="Uramoto M."/>
            <person name="Suzuki R."/>
            <person name="Koshino H."/>
            <person name="Kumano T."/>
            <person name="Panthee S."/>
            <person name="Dairi T."/>
            <person name="Ishikawa J."/>
            <person name="Ikeda H."/>
            <person name="Sakaki Y."/>
            <person name="Osada H."/>
        </authorList>
    </citation>
    <scope>NUCLEOTIDE SEQUENCE [LARGE SCALE GENOMIC DNA]</scope>
    <source>
        <strain evidence="5 6">SN-593</strain>
    </source>
</reference>
<organism evidence="5 6">
    <name type="scientific">Actinacidiphila reveromycinica</name>
    <dbReference type="NCBI Taxonomy" id="659352"/>
    <lineage>
        <taxon>Bacteria</taxon>
        <taxon>Bacillati</taxon>
        <taxon>Actinomycetota</taxon>
        <taxon>Actinomycetes</taxon>
        <taxon>Kitasatosporales</taxon>
        <taxon>Streptomycetaceae</taxon>
        <taxon>Actinacidiphila</taxon>
    </lineage>
</organism>
<evidence type="ECO:0000259" key="4">
    <source>
        <dbReference type="Pfam" id="PF13490"/>
    </source>
</evidence>
<reference evidence="5 6" key="1">
    <citation type="journal article" date="2010" name="J. Bacteriol.">
        <title>Biochemical characterization of a novel indole prenyltransferase from Streptomyces sp. SN-593.</title>
        <authorList>
            <person name="Takahashi S."/>
            <person name="Takagi H."/>
            <person name="Toyoda A."/>
            <person name="Uramoto M."/>
            <person name="Nogawa T."/>
            <person name="Ueki M."/>
            <person name="Sakaki Y."/>
            <person name="Osada H."/>
        </authorList>
    </citation>
    <scope>NUCLEOTIDE SEQUENCE [LARGE SCALE GENOMIC DNA]</scope>
    <source>
        <strain evidence="5 6">SN-593</strain>
    </source>
</reference>
<feature type="compositionally biased region" description="Basic and acidic residues" evidence="3">
    <location>
        <begin position="175"/>
        <end position="186"/>
    </location>
</feature>
<dbReference type="Pfam" id="PF13490">
    <property type="entry name" value="zf-HC2"/>
    <property type="match status" value="1"/>
</dbReference>
<keyword evidence="1" id="KW-0805">Transcription regulation</keyword>
<dbReference type="Gene3D" id="1.10.10.1320">
    <property type="entry name" value="Anti-sigma factor, zinc-finger domain"/>
    <property type="match status" value="1"/>
</dbReference>
<accession>A0A7U3UW92</accession>
<name>A0A7U3UW92_9ACTN</name>
<evidence type="ECO:0000256" key="2">
    <source>
        <dbReference type="ARBA" id="ARBA00023163"/>
    </source>
</evidence>
<dbReference type="Proteomes" id="UP000595703">
    <property type="component" value="Chromosome"/>
</dbReference>
<dbReference type="KEGG" id="arev:RVR_6718"/>
<evidence type="ECO:0000313" key="6">
    <source>
        <dbReference type="Proteomes" id="UP000595703"/>
    </source>
</evidence>
<evidence type="ECO:0000313" key="5">
    <source>
        <dbReference type="EMBL" id="BBA99896.1"/>
    </source>
</evidence>
<dbReference type="InterPro" id="IPR041916">
    <property type="entry name" value="Anti_sigma_zinc_sf"/>
</dbReference>
<feature type="region of interest" description="Disordered" evidence="3">
    <location>
        <begin position="214"/>
        <end position="262"/>
    </location>
</feature>
<reference evidence="5 6" key="4">
    <citation type="journal article" date="2020" name="Sci. Rep.">
        <title>beta-carboline chemical signals induce reveromycin production through a LuxR family regulator in Streptomyces sp. SN-593.</title>
        <authorList>
            <person name="Panthee S."/>
            <person name="Kito N."/>
            <person name="Hayashi T."/>
            <person name="Shimizu T."/>
            <person name="Ishikawa J."/>
            <person name="Hamamoto H."/>
            <person name="Osada H."/>
            <person name="Takahashi S."/>
        </authorList>
    </citation>
    <scope>NUCLEOTIDE SEQUENCE [LARGE SCALE GENOMIC DNA]</scope>
    <source>
        <strain evidence="5 6">SN-593</strain>
    </source>
</reference>
<feature type="region of interest" description="Disordered" evidence="3">
    <location>
        <begin position="85"/>
        <end position="186"/>
    </location>
</feature>
<dbReference type="AlphaFoldDB" id="A0A7U3UW92"/>
<proteinExistence type="predicted"/>
<evidence type="ECO:0000256" key="1">
    <source>
        <dbReference type="ARBA" id="ARBA00023015"/>
    </source>
</evidence>
<dbReference type="InterPro" id="IPR027383">
    <property type="entry name" value="Znf_put"/>
</dbReference>
<sequence>MSSSGSGEQHRPQRPAPAEQHLGDRLAAFVDGELSDDSRDRVMAHLATCAQCKTAAAEQRRLKSVIAGSELPAISAGLLARLQGLPAMDGEDGPGGPTRPRGLSADEAGGPGHRRGPFDGGFFGSRPPVPDPVLSDPGGPDADRSGSGLARSGGARREEYSFLGPAADLVPAGDGRGRGFRVHDSTSRGRRFAFAAAGAFSMAAIAIGSALPMEASMDGGARPDDGPAVSPLSAGQVSDTRGSIPRGVLGAEREEQQRRGRTVLASATSVPLIAPVQQASDHSFPLR</sequence>
<evidence type="ECO:0000256" key="3">
    <source>
        <dbReference type="SAM" id="MobiDB-lite"/>
    </source>
</evidence>
<dbReference type="RefSeq" id="WP_202235929.1">
    <property type="nucleotide sequence ID" value="NZ_AP018365.1"/>
</dbReference>
<gene>
    <name evidence="5" type="ORF">RVR_6718</name>
</gene>
<dbReference type="EMBL" id="AP018365">
    <property type="protein sequence ID" value="BBA99896.1"/>
    <property type="molecule type" value="Genomic_DNA"/>
</dbReference>
<keyword evidence="6" id="KW-1185">Reference proteome</keyword>
<feature type="region of interest" description="Disordered" evidence="3">
    <location>
        <begin position="1"/>
        <end position="23"/>
    </location>
</feature>
<feature type="domain" description="Putative zinc-finger" evidence="4">
    <location>
        <begin position="24"/>
        <end position="52"/>
    </location>
</feature>
<keyword evidence="2" id="KW-0804">Transcription</keyword>